<evidence type="ECO:0000256" key="4">
    <source>
        <dbReference type="ARBA" id="ARBA00022692"/>
    </source>
</evidence>
<feature type="compositionally biased region" description="Low complexity" evidence="9">
    <location>
        <begin position="584"/>
        <end position="607"/>
    </location>
</feature>
<feature type="compositionally biased region" description="Low complexity" evidence="9">
    <location>
        <begin position="543"/>
        <end position="552"/>
    </location>
</feature>
<feature type="domain" description="Polysaccharide chain length determinant N-terminal" evidence="11">
    <location>
        <begin position="5"/>
        <end position="83"/>
    </location>
</feature>
<evidence type="ECO:0000256" key="8">
    <source>
        <dbReference type="ARBA" id="ARBA00023136"/>
    </source>
</evidence>
<sequence length="663" mass="68248">MSAREYWTVLREDRKLIAGVLVLCLLGAVLLDLLLPRTYTSSAVFYVASAQTETSSTDAYSGAQLSTERVKSYTELLQGPRVARDASLLLGGSPSADEIQGAVSASSVTETVVLTLEVTERSPDQAQLVAGAVATSFTRLVGAIESTGGVVNRPIATAEVILPPTFPEEPSGPRTTILFAVAVLVGLVLGIGVALARRALRDAVDTPETLAERLGAPVLGVIPALRRPPKHPALLSEPPVGAGGRKARRLRARAESYRRTRAALRSVADDRRCLVLTGTGPDQGTSTAAVDLAVAFAASGASVLLVDADLRSPTLADALTLDTHVGLREVLERGVDVDAAIQRWSRGGIDVLSAGATGSRPSELLVGERLRSVLATLRERYDHVLVDTPPVTDAADAVDVARHADGVVLVVRRGSARPDDVDVAASALGLAGATVFGALLTWATDVRDAPGAGRRTVLALPSGASPEPVAPAPAPVAAAPVPAPAPAPAAPVEPEVVEAELVEPVEKPAPKRPRRTAAPKAEPAPDAPARAPRTRSTTKKTAEPAGTPAETPADSEPPTVRVRTRKSPAAGADDTAPKPKRTTAARTTAKPVGEATDAAESSGTAEAAESKPTPRRRRATRETTTTAAPETATTNGNGNGHGAANGHETRVNGSVASSNGTAD</sequence>
<feature type="transmembrane region" description="Helical" evidence="10">
    <location>
        <begin position="177"/>
        <end position="196"/>
    </location>
</feature>
<dbReference type="SUPFAM" id="SSF52540">
    <property type="entry name" value="P-loop containing nucleoside triphosphate hydrolases"/>
    <property type="match status" value="1"/>
</dbReference>
<comment type="caution">
    <text evidence="12">The sequence shown here is derived from an EMBL/GenBank/DDBJ whole genome shotgun (WGS) entry which is preliminary data.</text>
</comment>
<keyword evidence="3" id="KW-1003">Cell membrane</keyword>
<dbReference type="PANTHER" id="PTHR32309:SF13">
    <property type="entry name" value="FERRIC ENTEROBACTIN TRANSPORT PROTEIN FEPE"/>
    <property type="match status" value="1"/>
</dbReference>
<dbReference type="EMBL" id="JBBEGL010000004">
    <property type="protein sequence ID" value="MEJ2887993.1"/>
    <property type="molecule type" value="Genomic_DNA"/>
</dbReference>
<keyword evidence="5" id="KW-0547">Nucleotide-binding</keyword>
<evidence type="ECO:0000259" key="11">
    <source>
        <dbReference type="Pfam" id="PF02706"/>
    </source>
</evidence>
<dbReference type="InterPro" id="IPR027417">
    <property type="entry name" value="P-loop_NTPase"/>
</dbReference>
<feature type="region of interest" description="Disordered" evidence="9">
    <location>
        <begin position="502"/>
        <end position="663"/>
    </location>
</feature>
<evidence type="ECO:0000256" key="9">
    <source>
        <dbReference type="SAM" id="MobiDB-lite"/>
    </source>
</evidence>
<dbReference type="InterPro" id="IPR003856">
    <property type="entry name" value="LPS_length_determ_N"/>
</dbReference>
<dbReference type="InterPro" id="IPR005702">
    <property type="entry name" value="Wzc-like_C"/>
</dbReference>
<comment type="subcellular location">
    <subcellularLocation>
        <location evidence="1">Cell membrane</location>
        <topology evidence="1">Multi-pass membrane protein</topology>
    </subcellularLocation>
</comment>
<evidence type="ECO:0000256" key="5">
    <source>
        <dbReference type="ARBA" id="ARBA00022741"/>
    </source>
</evidence>
<keyword evidence="6" id="KW-0067">ATP-binding</keyword>
<gene>
    <name evidence="12" type="ORF">WCD41_16145</name>
</gene>
<feature type="compositionally biased region" description="Polar residues" evidence="9">
    <location>
        <begin position="651"/>
        <end position="663"/>
    </location>
</feature>
<keyword evidence="12" id="KW-0808">Transferase</keyword>
<feature type="compositionally biased region" description="Low complexity" evidence="9">
    <location>
        <begin position="622"/>
        <end position="636"/>
    </location>
</feature>
<evidence type="ECO:0000256" key="3">
    <source>
        <dbReference type="ARBA" id="ARBA00022475"/>
    </source>
</evidence>
<dbReference type="CDD" id="cd05387">
    <property type="entry name" value="BY-kinase"/>
    <property type="match status" value="1"/>
</dbReference>
<dbReference type="NCBIfam" id="TIGR01007">
    <property type="entry name" value="eps_fam"/>
    <property type="match status" value="1"/>
</dbReference>
<dbReference type="Gene3D" id="3.40.50.300">
    <property type="entry name" value="P-loop containing nucleotide triphosphate hydrolases"/>
    <property type="match status" value="1"/>
</dbReference>
<protein>
    <submittedName>
        <fullName evidence="12">Polysaccharide biosynthesis tyrosine autokinase</fullName>
        <ecNumber evidence="12">2.7.10.2</ecNumber>
    </submittedName>
</protein>
<proteinExistence type="inferred from homology"/>
<evidence type="ECO:0000256" key="1">
    <source>
        <dbReference type="ARBA" id="ARBA00004651"/>
    </source>
</evidence>
<dbReference type="EC" id="2.7.10.2" evidence="12"/>
<evidence type="ECO:0000256" key="2">
    <source>
        <dbReference type="ARBA" id="ARBA00006683"/>
    </source>
</evidence>
<evidence type="ECO:0000256" key="6">
    <source>
        <dbReference type="ARBA" id="ARBA00022840"/>
    </source>
</evidence>
<evidence type="ECO:0000313" key="12">
    <source>
        <dbReference type="EMBL" id="MEJ2887993.1"/>
    </source>
</evidence>
<keyword evidence="7 10" id="KW-1133">Transmembrane helix</keyword>
<dbReference type="InterPro" id="IPR015223">
    <property type="entry name" value="MipZ"/>
</dbReference>
<keyword evidence="4 10" id="KW-0812">Transmembrane</keyword>
<dbReference type="Proteomes" id="UP001370100">
    <property type="component" value="Unassembled WGS sequence"/>
</dbReference>
<keyword evidence="13" id="KW-1185">Reference proteome</keyword>
<feature type="region of interest" description="Disordered" evidence="9">
    <location>
        <begin position="464"/>
        <end position="489"/>
    </location>
</feature>
<reference evidence="12 13" key="1">
    <citation type="submission" date="2024-03" db="EMBL/GenBank/DDBJ databases">
        <title>Actinomycetospora sp. OC33-EN06, a novel actinomycete isolated from wild orchid (Aerides multiflora).</title>
        <authorList>
            <person name="Suriyachadkun C."/>
        </authorList>
    </citation>
    <scope>NUCLEOTIDE SEQUENCE [LARGE SCALE GENOMIC DNA]</scope>
    <source>
        <strain evidence="12 13">OC33-EN06</strain>
    </source>
</reference>
<accession>A0ABU8N8H3</accession>
<feature type="transmembrane region" description="Helical" evidence="10">
    <location>
        <begin position="16"/>
        <end position="35"/>
    </location>
</feature>
<keyword evidence="8 10" id="KW-0472">Membrane</keyword>
<dbReference type="RefSeq" id="WP_337714484.1">
    <property type="nucleotide sequence ID" value="NZ_JBBEGL010000004.1"/>
</dbReference>
<organism evidence="12 13">
    <name type="scientific">Actinomycetospora aeridis</name>
    <dbReference type="NCBI Taxonomy" id="3129231"/>
    <lineage>
        <taxon>Bacteria</taxon>
        <taxon>Bacillati</taxon>
        <taxon>Actinomycetota</taxon>
        <taxon>Actinomycetes</taxon>
        <taxon>Pseudonocardiales</taxon>
        <taxon>Pseudonocardiaceae</taxon>
        <taxon>Actinomycetospora</taxon>
    </lineage>
</organism>
<evidence type="ECO:0000256" key="7">
    <source>
        <dbReference type="ARBA" id="ARBA00022989"/>
    </source>
</evidence>
<comment type="similarity">
    <text evidence="2">Belongs to the CpsC/CapA family.</text>
</comment>
<dbReference type="InterPro" id="IPR050445">
    <property type="entry name" value="Bact_polysacc_biosynth/exp"/>
</dbReference>
<evidence type="ECO:0000256" key="10">
    <source>
        <dbReference type="SAM" id="Phobius"/>
    </source>
</evidence>
<dbReference type="GO" id="GO:0004715">
    <property type="term" value="F:non-membrane spanning protein tyrosine kinase activity"/>
    <property type="evidence" value="ECO:0007669"/>
    <property type="project" value="UniProtKB-EC"/>
</dbReference>
<dbReference type="Pfam" id="PF02706">
    <property type="entry name" value="Wzz"/>
    <property type="match status" value="1"/>
</dbReference>
<evidence type="ECO:0000313" key="13">
    <source>
        <dbReference type="Proteomes" id="UP001370100"/>
    </source>
</evidence>
<name>A0ABU8N8H3_9PSEU</name>
<dbReference type="PANTHER" id="PTHR32309">
    <property type="entry name" value="TYROSINE-PROTEIN KINASE"/>
    <property type="match status" value="1"/>
</dbReference>
<dbReference type="Pfam" id="PF09140">
    <property type="entry name" value="MipZ"/>
    <property type="match status" value="1"/>
</dbReference>